<dbReference type="InterPro" id="IPR000644">
    <property type="entry name" value="CBS_dom"/>
</dbReference>
<gene>
    <name evidence="4" type="ORF">ENG63_00730</name>
</gene>
<dbReference type="PANTHER" id="PTHR42745:SF1">
    <property type="entry name" value="ARABINOSE 5-PHOSPHATE ISOMERASE KDSD"/>
    <property type="match status" value="1"/>
</dbReference>
<evidence type="ECO:0000313" key="4">
    <source>
        <dbReference type="EMBL" id="HDD43374.1"/>
    </source>
</evidence>
<dbReference type="PANTHER" id="PTHR42745">
    <property type="match status" value="1"/>
</dbReference>
<dbReference type="Pfam" id="PF00571">
    <property type="entry name" value="CBS"/>
    <property type="match status" value="1"/>
</dbReference>
<dbReference type="GO" id="GO:1901135">
    <property type="term" value="P:carbohydrate derivative metabolic process"/>
    <property type="evidence" value="ECO:0007669"/>
    <property type="project" value="InterPro"/>
</dbReference>
<comment type="caution">
    <text evidence="4">The sequence shown here is derived from an EMBL/GenBank/DDBJ whole genome shotgun (WGS) entry which is preliminary data.</text>
</comment>
<dbReference type="Gene3D" id="3.10.580.10">
    <property type="entry name" value="CBS-domain"/>
    <property type="match status" value="1"/>
</dbReference>
<evidence type="ECO:0000256" key="1">
    <source>
        <dbReference type="PROSITE-ProRule" id="PRU00703"/>
    </source>
</evidence>
<dbReference type="AlphaFoldDB" id="A0A7C0U1E1"/>
<dbReference type="GO" id="GO:0097367">
    <property type="term" value="F:carbohydrate derivative binding"/>
    <property type="evidence" value="ECO:0007669"/>
    <property type="project" value="InterPro"/>
</dbReference>
<dbReference type="EMBL" id="DRBS01000029">
    <property type="protein sequence ID" value="HDD43374.1"/>
    <property type="molecule type" value="Genomic_DNA"/>
</dbReference>
<feature type="domain" description="SIS" evidence="3">
    <location>
        <begin position="1"/>
        <end position="71"/>
    </location>
</feature>
<dbReference type="InterPro" id="IPR046348">
    <property type="entry name" value="SIS_dom_sf"/>
</dbReference>
<evidence type="ECO:0000259" key="3">
    <source>
        <dbReference type="PROSITE" id="PS51464"/>
    </source>
</evidence>
<organism evidence="4">
    <name type="scientific">Desulfofervidus auxilii</name>
    <dbReference type="NCBI Taxonomy" id="1621989"/>
    <lineage>
        <taxon>Bacteria</taxon>
        <taxon>Pseudomonadati</taxon>
        <taxon>Thermodesulfobacteriota</taxon>
        <taxon>Candidatus Desulfofervidia</taxon>
        <taxon>Candidatus Desulfofervidales</taxon>
        <taxon>Candidatus Desulfofervidaceae</taxon>
        <taxon>Candidatus Desulfofervidus</taxon>
    </lineage>
</organism>
<dbReference type="InterPro" id="IPR050986">
    <property type="entry name" value="GutQ/KpsF_isomerases"/>
</dbReference>
<name>A0A7C0U1E1_DESA2</name>
<dbReference type="Pfam" id="PF01380">
    <property type="entry name" value="SIS"/>
    <property type="match status" value="1"/>
</dbReference>
<dbReference type="SUPFAM" id="SSF54631">
    <property type="entry name" value="CBS-domain pair"/>
    <property type="match status" value="1"/>
</dbReference>
<dbReference type="InterPro" id="IPR046342">
    <property type="entry name" value="CBS_dom_sf"/>
</dbReference>
<sequence length="215" mass="23820">ILIPSFKRLGAPLIALTGNPNSTLAKHSDIVIDTGVKREACPLGLAPTASTTATLAMGDALAVVLLERRRFTAEDFRRFHPAGHLGKKLGPKVEDLMQKTDNLLLIKPSMKIKSILPQLVKNEFLWVVKRQQLQGLIDNNVKAKLFIEKEKVAKMYVKEVCIKVETISPKTPAIDALELMRQKGLDVLGVVNEKNHFLGAIFLKDLLNKATFSFT</sequence>
<dbReference type="Gene3D" id="3.40.50.10490">
    <property type="entry name" value="Glucose-6-phosphate isomerase like protein, domain 1"/>
    <property type="match status" value="1"/>
</dbReference>
<dbReference type="Proteomes" id="UP000886289">
    <property type="component" value="Unassembled WGS sequence"/>
</dbReference>
<proteinExistence type="predicted"/>
<feature type="non-terminal residue" evidence="4">
    <location>
        <position position="1"/>
    </location>
</feature>
<keyword evidence="1" id="KW-0129">CBS domain</keyword>
<evidence type="ECO:0000259" key="2">
    <source>
        <dbReference type="PROSITE" id="PS51371"/>
    </source>
</evidence>
<dbReference type="PROSITE" id="PS51464">
    <property type="entry name" value="SIS"/>
    <property type="match status" value="1"/>
</dbReference>
<dbReference type="SUPFAM" id="SSF53697">
    <property type="entry name" value="SIS domain"/>
    <property type="match status" value="1"/>
</dbReference>
<feature type="domain" description="CBS" evidence="2">
    <location>
        <begin position="156"/>
        <end position="215"/>
    </location>
</feature>
<reference evidence="4" key="1">
    <citation type="journal article" date="2020" name="mSystems">
        <title>Genome- and Community-Level Interaction Insights into Carbon Utilization and Element Cycling Functions of Hydrothermarchaeota in Hydrothermal Sediment.</title>
        <authorList>
            <person name="Zhou Z."/>
            <person name="Liu Y."/>
            <person name="Xu W."/>
            <person name="Pan J."/>
            <person name="Luo Z.H."/>
            <person name="Li M."/>
        </authorList>
    </citation>
    <scope>NUCLEOTIDE SEQUENCE [LARGE SCALE GENOMIC DNA]</scope>
    <source>
        <strain evidence="4">HyVt-233</strain>
    </source>
</reference>
<dbReference type="SMART" id="SM00116">
    <property type="entry name" value="CBS"/>
    <property type="match status" value="1"/>
</dbReference>
<dbReference type="PROSITE" id="PS51371">
    <property type="entry name" value="CBS"/>
    <property type="match status" value="1"/>
</dbReference>
<protein>
    <submittedName>
        <fullName evidence="4">SIS domain-containing protein</fullName>
    </submittedName>
</protein>
<dbReference type="InterPro" id="IPR001347">
    <property type="entry name" value="SIS_dom"/>
</dbReference>
<accession>A0A7C0U1E1</accession>